<evidence type="ECO:0000313" key="1">
    <source>
        <dbReference type="EMBL" id="GMF35042.1"/>
    </source>
</evidence>
<sequence length="244" mass="27753">MPKHLLTAAERYQLVRLHRTLKAELAQGLRRSGRTLRQLITDITGYAYSTISFVVAHWNKHHDPLFTSTFGARGHRRHTAAENYGSKIRKIISYRNLNQDPTNAAYVVTGLQNVAGFTVPLRTMRRVVKRLGFSYVVGQKRNIAADAAGTVKFCEEYLLKKVANRGHHRNHLRPEVFLDESYVNEHHVASRSWLPADRIRYAKSGKGHRFCIVGAGVLYRKNGGLHGTWVKDSHKNWQSDLTGS</sequence>
<name>A0A9W7CKX0_9STRA</name>
<gene>
    <name evidence="1" type="ORF">Pfra01_000917100</name>
</gene>
<accession>A0A9W7CKX0</accession>
<evidence type="ECO:0000313" key="2">
    <source>
        <dbReference type="Proteomes" id="UP001165121"/>
    </source>
</evidence>
<reference evidence="1" key="1">
    <citation type="submission" date="2023-04" db="EMBL/GenBank/DDBJ databases">
        <title>Phytophthora fragariaefolia NBRC 109709.</title>
        <authorList>
            <person name="Ichikawa N."/>
            <person name="Sato H."/>
            <person name="Tonouchi N."/>
        </authorList>
    </citation>
    <scope>NUCLEOTIDE SEQUENCE</scope>
    <source>
        <strain evidence="1">NBRC 109709</strain>
    </source>
</reference>
<dbReference type="Proteomes" id="UP001165121">
    <property type="component" value="Unassembled WGS sequence"/>
</dbReference>
<comment type="caution">
    <text evidence="1">The sequence shown here is derived from an EMBL/GenBank/DDBJ whole genome shotgun (WGS) entry which is preliminary data.</text>
</comment>
<keyword evidence="2" id="KW-1185">Reference proteome</keyword>
<protein>
    <submittedName>
        <fullName evidence="1">Unnamed protein product</fullName>
    </submittedName>
</protein>
<proteinExistence type="predicted"/>
<dbReference type="OrthoDB" id="88762at2759"/>
<dbReference type="EMBL" id="BSXT01000845">
    <property type="protein sequence ID" value="GMF35042.1"/>
    <property type="molecule type" value="Genomic_DNA"/>
</dbReference>
<organism evidence="1 2">
    <name type="scientific">Phytophthora fragariaefolia</name>
    <dbReference type="NCBI Taxonomy" id="1490495"/>
    <lineage>
        <taxon>Eukaryota</taxon>
        <taxon>Sar</taxon>
        <taxon>Stramenopiles</taxon>
        <taxon>Oomycota</taxon>
        <taxon>Peronosporomycetes</taxon>
        <taxon>Peronosporales</taxon>
        <taxon>Peronosporaceae</taxon>
        <taxon>Phytophthora</taxon>
    </lineage>
</organism>
<dbReference type="AlphaFoldDB" id="A0A9W7CKX0"/>